<feature type="transmembrane region" description="Helical" evidence="7">
    <location>
        <begin position="133"/>
        <end position="153"/>
    </location>
</feature>
<evidence type="ECO:0000256" key="6">
    <source>
        <dbReference type="SAM" id="MobiDB-lite"/>
    </source>
</evidence>
<feature type="region of interest" description="Disordered" evidence="6">
    <location>
        <begin position="659"/>
        <end position="801"/>
    </location>
</feature>
<evidence type="ECO:0000256" key="3">
    <source>
        <dbReference type="ARBA" id="ARBA00022692"/>
    </source>
</evidence>
<reference evidence="9 10" key="1">
    <citation type="submission" date="2020-04" db="EMBL/GenBank/DDBJ databases">
        <title>Novosphingobium sp. TW-4 isolated from soil.</title>
        <authorList>
            <person name="Dahal R.H."/>
            <person name="Chaudhary D.K."/>
        </authorList>
    </citation>
    <scope>NUCLEOTIDE SEQUENCE [LARGE SCALE GENOMIC DNA]</scope>
    <source>
        <strain evidence="9 10">TW-4</strain>
    </source>
</reference>
<dbReference type="PANTHER" id="PTHR37937">
    <property type="entry name" value="CONJUGATIVE TRANSFER: DNA TRANSPORT"/>
    <property type="match status" value="1"/>
</dbReference>
<dbReference type="AlphaFoldDB" id="A0A7Y0GCA5"/>
<gene>
    <name evidence="9" type="ORF">HHL27_20030</name>
</gene>
<dbReference type="RefSeq" id="WP_169495227.1">
    <property type="nucleotide sequence ID" value="NZ_JABBGM010000015.1"/>
</dbReference>
<keyword evidence="4 7" id="KW-1133">Transmembrane helix</keyword>
<feature type="domain" description="Type IV secretion system coupling protein TraD DNA-binding" evidence="8">
    <location>
        <begin position="225"/>
        <end position="614"/>
    </location>
</feature>
<dbReference type="InterPro" id="IPR019476">
    <property type="entry name" value="T4SS_TraD_DNA-bd"/>
</dbReference>
<dbReference type="InterPro" id="IPR051539">
    <property type="entry name" value="T4SS-coupling_protein"/>
</dbReference>
<keyword evidence="10" id="KW-1185">Reference proteome</keyword>
<evidence type="ECO:0000256" key="5">
    <source>
        <dbReference type="ARBA" id="ARBA00023136"/>
    </source>
</evidence>
<evidence type="ECO:0000313" key="10">
    <source>
        <dbReference type="Proteomes" id="UP000583556"/>
    </source>
</evidence>
<dbReference type="Proteomes" id="UP000583556">
    <property type="component" value="Unassembled WGS sequence"/>
</dbReference>
<evidence type="ECO:0000313" key="9">
    <source>
        <dbReference type="EMBL" id="NML95963.1"/>
    </source>
</evidence>
<feature type="compositionally biased region" description="Basic and acidic residues" evidence="6">
    <location>
        <begin position="686"/>
        <end position="714"/>
    </location>
</feature>
<dbReference type="GO" id="GO:0003677">
    <property type="term" value="F:DNA binding"/>
    <property type="evidence" value="ECO:0007669"/>
    <property type="project" value="UniProtKB-KW"/>
</dbReference>
<dbReference type="SUPFAM" id="SSF52540">
    <property type="entry name" value="P-loop containing nucleoside triphosphate hydrolases"/>
    <property type="match status" value="1"/>
</dbReference>
<sequence>MRERGIRFDGRPATVRHHSARGKVVRNAGHFTRGSQLLTHEVLMTWQGVKMPLVIGFFAFTILGSLILTFRMEDHEIQLVLMKLYALAWDMVDFDSHHAINLTLPSDRMIRIPIGAVPYNGAVRIAWDKAMRCLLAAGIGATFLTVPLTIWFIDISRRRGLEILKERHERGAMLVERPVLLREIADHNHAELARELAAIDPALDARRVAQIAPARRIALGVPAPYDMAGLPYPWRLEQSHAMLIGTTGAGKTTQLRDLVRQARLRGHRCVIFDLTGAFVEAFYDPVRDHILNPMDERCPPWTIFNDCENYADFTAAATALIPSDGASAEPFWAMAARTLFVEMCVRLASDGLTSNGAIAHHLMHADLSAVHRMLENTIADPLTATQAARMAESIRAVFNTNAQVLRFLPDPTEDGLPSFSINRWMREERRDGSILFITSTHTDLTLNRALLTLWMDMGVNALMRLERTRDLRTWFLFDEVHALHRLPAIEHGLQTARAFGGAFVLGMHSFDKLAETYGEQGAINLAALARTKLILTTGDPETARVCSEFIGDREVREMDEAYSYGYNNTRDASTLTPRTDVKPLVIPADIMNLPALYGFLKFPDGFPATRIRLEWRHYPEVAAPYRRRRTLTPVTWLPPGGPQEAVEGEGGTENVARAGPAIENVGSDRRSSALPSGGNDDLFTAGDRRDVAAHEREAEPRSLGEGTRPVDEQSPRPASGLAGRIGAMRTQAGAEVRAADSQRATGQSRRGGPSAPRKAVNASPVEREDQLGFGYDERQGRRGGTEHAPSPDRDDGPQLGD</sequence>
<dbReference type="CDD" id="cd01127">
    <property type="entry name" value="TrwB_TraG_TraD_VirD4"/>
    <property type="match status" value="1"/>
</dbReference>
<comment type="caution">
    <text evidence="9">The sequence shown here is derived from an EMBL/GenBank/DDBJ whole genome shotgun (WGS) entry which is preliminary data.</text>
</comment>
<dbReference type="GO" id="GO:0005886">
    <property type="term" value="C:plasma membrane"/>
    <property type="evidence" value="ECO:0007669"/>
    <property type="project" value="UniProtKB-SubCell"/>
</dbReference>
<dbReference type="EMBL" id="JABBGM010000015">
    <property type="protein sequence ID" value="NML95963.1"/>
    <property type="molecule type" value="Genomic_DNA"/>
</dbReference>
<dbReference type="Pfam" id="PF10412">
    <property type="entry name" value="TrwB_AAD_bind"/>
    <property type="match status" value="1"/>
</dbReference>
<accession>A0A7Y0GCA5</accession>
<comment type="subcellular location">
    <subcellularLocation>
        <location evidence="1">Cell membrane</location>
        <topology evidence="1">Multi-pass membrane protein</topology>
    </subcellularLocation>
</comment>
<evidence type="ECO:0000256" key="2">
    <source>
        <dbReference type="ARBA" id="ARBA00022475"/>
    </source>
</evidence>
<keyword evidence="5 7" id="KW-0472">Membrane</keyword>
<feature type="compositionally biased region" description="Basic and acidic residues" evidence="6">
    <location>
        <begin position="765"/>
        <end position="801"/>
    </location>
</feature>
<dbReference type="Gene3D" id="3.40.50.300">
    <property type="entry name" value="P-loop containing nucleotide triphosphate hydrolases"/>
    <property type="match status" value="2"/>
</dbReference>
<dbReference type="InterPro" id="IPR027417">
    <property type="entry name" value="P-loop_NTPase"/>
</dbReference>
<evidence type="ECO:0000259" key="8">
    <source>
        <dbReference type="Pfam" id="PF10412"/>
    </source>
</evidence>
<evidence type="ECO:0000256" key="1">
    <source>
        <dbReference type="ARBA" id="ARBA00004651"/>
    </source>
</evidence>
<organism evidence="9 10">
    <name type="scientific">Novosphingobium olei</name>
    <dbReference type="NCBI Taxonomy" id="2728851"/>
    <lineage>
        <taxon>Bacteria</taxon>
        <taxon>Pseudomonadati</taxon>
        <taxon>Pseudomonadota</taxon>
        <taxon>Alphaproteobacteria</taxon>
        <taxon>Sphingomonadales</taxon>
        <taxon>Sphingomonadaceae</taxon>
        <taxon>Novosphingobium</taxon>
    </lineage>
</organism>
<name>A0A7Y0GCA5_9SPHN</name>
<proteinExistence type="predicted"/>
<keyword evidence="2" id="KW-1003">Cell membrane</keyword>
<evidence type="ECO:0000256" key="7">
    <source>
        <dbReference type="SAM" id="Phobius"/>
    </source>
</evidence>
<feature type="transmembrane region" description="Helical" evidence="7">
    <location>
        <begin position="51"/>
        <end position="70"/>
    </location>
</feature>
<evidence type="ECO:0000256" key="4">
    <source>
        <dbReference type="ARBA" id="ARBA00022989"/>
    </source>
</evidence>
<keyword evidence="9" id="KW-0238">DNA-binding</keyword>
<protein>
    <submittedName>
        <fullName evidence="9">Type IV secretion system DNA-binding domain-containing protein</fullName>
    </submittedName>
</protein>
<keyword evidence="3 7" id="KW-0812">Transmembrane</keyword>
<dbReference type="PANTHER" id="PTHR37937:SF1">
    <property type="entry name" value="CONJUGATIVE TRANSFER: DNA TRANSPORT"/>
    <property type="match status" value="1"/>
</dbReference>